<keyword evidence="2" id="KW-0472">Membrane</keyword>
<evidence type="ECO:0000313" key="3">
    <source>
        <dbReference type="EMBL" id="CAG7580128.1"/>
    </source>
</evidence>
<name>A0A8D9CEW0_9VIRU</name>
<keyword evidence="2" id="KW-1133">Transmembrane helix</keyword>
<dbReference type="EMBL" id="OU342829">
    <property type="protein sequence ID" value="CAG7580128.1"/>
    <property type="molecule type" value="Genomic_DNA"/>
</dbReference>
<evidence type="ECO:0000256" key="1">
    <source>
        <dbReference type="SAM" id="MobiDB-lite"/>
    </source>
</evidence>
<evidence type="ECO:0000256" key="2">
    <source>
        <dbReference type="SAM" id="Phobius"/>
    </source>
</evidence>
<keyword evidence="2" id="KW-0812">Transmembrane</keyword>
<reference evidence="3" key="1">
    <citation type="submission" date="2021-06" db="EMBL/GenBank/DDBJ databases">
        <authorList>
            <person name="Gannon L."/>
            <person name="Redgwell R T."/>
            <person name="Michniewski S."/>
            <person name="Harrison D C."/>
            <person name="Millard A."/>
        </authorList>
    </citation>
    <scope>NUCLEOTIDE SEQUENCE</scope>
</reference>
<accession>A0A8D9CEW0</accession>
<gene>
    <name evidence="3" type="ORF">SLAVMIC_00261</name>
</gene>
<protein>
    <submittedName>
        <fullName evidence="3">Uncharacterized protein</fullName>
    </submittedName>
</protein>
<proteinExistence type="predicted"/>
<feature type="region of interest" description="Disordered" evidence="1">
    <location>
        <begin position="152"/>
        <end position="191"/>
    </location>
</feature>
<sequence>MVTKILNILQKITMIGILGYLFYMPWTWSTWMIFPILLNVVLAFLVLFSEFAEIFTNKDSFVIPFKLINTPKKVIKLGKSNKSYYIDIVDINESFSGYLSRRYVVIYKRIFPFWIRLYKSEVSLHDYDPIEEIERRVTGTIDDYERDIEYKRSERKREKDKKKREKEQKRTSRSKLSKWDGLVGDEGKKTSYKRGKRLDQILKK</sequence>
<feature type="transmembrane region" description="Helical" evidence="2">
    <location>
        <begin position="5"/>
        <end position="23"/>
    </location>
</feature>
<feature type="transmembrane region" description="Helical" evidence="2">
    <location>
        <begin position="29"/>
        <end position="48"/>
    </location>
</feature>
<organism evidence="3">
    <name type="scientific">uncultured marine phage</name>
    <dbReference type="NCBI Taxonomy" id="707152"/>
    <lineage>
        <taxon>Viruses</taxon>
        <taxon>environmental samples</taxon>
    </lineage>
</organism>